<keyword evidence="2" id="KW-1185">Reference proteome</keyword>
<protein>
    <submittedName>
        <fullName evidence="1">Glycosyltransferase</fullName>
    </submittedName>
</protein>
<proteinExistence type="predicted"/>
<organism evidence="1 2">
    <name type="scientific">Blautia celeris</name>
    <dbReference type="NCBI Taxonomy" id="2763026"/>
    <lineage>
        <taxon>Bacteria</taxon>
        <taxon>Bacillati</taxon>
        <taxon>Bacillota</taxon>
        <taxon>Clostridia</taxon>
        <taxon>Lachnospirales</taxon>
        <taxon>Lachnospiraceae</taxon>
        <taxon>Blautia</taxon>
    </lineage>
</organism>
<dbReference type="Pfam" id="PF14305">
    <property type="entry name" value="ATPgrasp_TupA"/>
    <property type="match status" value="1"/>
</dbReference>
<evidence type="ECO:0000313" key="2">
    <source>
        <dbReference type="Proteomes" id="UP000654573"/>
    </source>
</evidence>
<gene>
    <name evidence="1" type="ORF">H8S76_11000</name>
</gene>
<dbReference type="Proteomes" id="UP000654573">
    <property type="component" value="Unassembled WGS sequence"/>
</dbReference>
<reference evidence="1 2" key="1">
    <citation type="submission" date="2020-08" db="EMBL/GenBank/DDBJ databases">
        <title>Genome public.</title>
        <authorList>
            <person name="Liu C."/>
            <person name="Sun Q."/>
        </authorList>
    </citation>
    <scope>NUCLEOTIDE SEQUENCE [LARGE SCALE GENOMIC DNA]</scope>
    <source>
        <strain evidence="1 2">NSJ-34</strain>
    </source>
</reference>
<dbReference type="EMBL" id="JACOOU010000004">
    <property type="protein sequence ID" value="MBC5672772.1"/>
    <property type="molecule type" value="Genomic_DNA"/>
</dbReference>
<dbReference type="RefSeq" id="WP_158587335.1">
    <property type="nucleotide sequence ID" value="NZ_JACOOU010000004.1"/>
</dbReference>
<dbReference type="InterPro" id="IPR029465">
    <property type="entry name" value="ATPgrasp_TupA"/>
</dbReference>
<comment type="caution">
    <text evidence="1">The sequence shown here is derived from an EMBL/GenBank/DDBJ whole genome shotgun (WGS) entry which is preliminary data.</text>
</comment>
<evidence type="ECO:0000313" key="1">
    <source>
        <dbReference type="EMBL" id="MBC5672772.1"/>
    </source>
</evidence>
<accession>A0ABR7FC51</accession>
<name>A0ABR7FC51_9FIRM</name>
<sequence length="318" mass="37500">MSLLNTLRFYYRLGGIPLIFKRVFDTATKNDDTLYQFFSKVGEERYPTIVKEMYKSSTGKEINLNHPVSFNDKISWQKIYDKDPMRTRLTDKVLVREWIKEKIGEEYLVPILGIWDSFDDIDFDSLPNRFVLKANHGSTWNTVVRDKKNLNIKEAKQKFDFWMKRNYAYINLEMQYERIEPKIMAETYIEQMDGGLFDYKFHCFGGYPKLIEVIGDRIPATHQFKSVVVKPDWTRNEGLSLVTGEQYDSLPVKPENWEKMLSIAKVLSEGFPYVRVDLYNINGKILFGEMTFTPCNGMDPTDEYFTYAELIDLTRCIR</sequence>